<evidence type="ECO:0000313" key="2">
    <source>
        <dbReference type="EMBL" id="SVP88804.1"/>
    </source>
</evidence>
<keyword evidence="1" id="KW-0812">Transmembrane</keyword>
<feature type="transmembrane region" description="Helical" evidence="1">
    <location>
        <begin position="351"/>
        <end position="371"/>
    </location>
</feature>
<protein>
    <submittedName>
        <fullName evidence="3">Tpr-related protein family member, putative</fullName>
    </submittedName>
</protein>
<dbReference type="EMBL" id="UIVT01000001">
    <property type="protein sequence ID" value="SVP88804.1"/>
    <property type="molecule type" value="Genomic_DNA"/>
</dbReference>
<feature type="transmembrane region" description="Helical" evidence="1">
    <location>
        <begin position="184"/>
        <end position="207"/>
    </location>
</feature>
<gene>
    <name evidence="2" type="ORF">TAT_000065700</name>
    <name evidence="3" type="ORF">TAV_000065400</name>
</gene>
<evidence type="ECO:0000256" key="1">
    <source>
        <dbReference type="SAM" id="Phobius"/>
    </source>
</evidence>
<proteinExistence type="predicted"/>
<feature type="transmembrane region" description="Helical" evidence="1">
    <location>
        <begin position="93"/>
        <end position="112"/>
    </location>
</feature>
<feature type="transmembrane region" description="Helical" evidence="1">
    <location>
        <begin position="238"/>
        <end position="264"/>
    </location>
</feature>
<accession>A0A3B0MK94</accession>
<organism evidence="3">
    <name type="scientific">Theileria annulata</name>
    <dbReference type="NCBI Taxonomy" id="5874"/>
    <lineage>
        <taxon>Eukaryota</taxon>
        <taxon>Sar</taxon>
        <taxon>Alveolata</taxon>
        <taxon>Apicomplexa</taxon>
        <taxon>Aconoidasida</taxon>
        <taxon>Piroplasmida</taxon>
        <taxon>Theileriidae</taxon>
        <taxon>Theileria</taxon>
    </lineage>
</organism>
<name>A0A3B0MK94_THEAN</name>
<feature type="transmembrane region" description="Helical" evidence="1">
    <location>
        <begin position="383"/>
        <end position="403"/>
    </location>
</feature>
<feature type="transmembrane region" description="Helical" evidence="1">
    <location>
        <begin position="17"/>
        <end position="41"/>
    </location>
</feature>
<dbReference type="EMBL" id="UIVS01000001">
    <property type="protein sequence ID" value="SVP89952.1"/>
    <property type="molecule type" value="Genomic_DNA"/>
</dbReference>
<feature type="transmembrane region" description="Helical" evidence="1">
    <location>
        <begin position="124"/>
        <end position="144"/>
    </location>
</feature>
<feature type="transmembrane region" description="Helical" evidence="1">
    <location>
        <begin position="276"/>
        <end position="295"/>
    </location>
</feature>
<keyword evidence="1" id="KW-1133">Transmembrane helix</keyword>
<evidence type="ECO:0000313" key="3">
    <source>
        <dbReference type="EMBL" id="SVP89952.1"/>
    </source>
</evidence>
<keyword evidence="1" id="KW-0472">Membrane</keyword>
<reference evidence="3" key="1">
    <citation type="submission" date="2018-07" db="EMBL/GenBank/DDBJ databases">
        <authorList>
            <person name="Quirk P.G."/>
            <person name="Krulwich T.A."/>
        </authorList>
    </citation>
    <scope>NUCLEOTIDE SEQUENCE</scope>
    <source>
        <strain evidence="3">Anand</strain>
    </source>
</reference>
<dbReference type="AlphaFoldDB" id="A0A3B0MK94"/>
<sequence length="466" mass="52392">MASAGSEKNGCKEANKIAAYLLVGFSLLLTLRVGMNGAPFCMKRFKIPEHLFSLYVSRVHNVIELGGFMGQFVSTIYTIKYNDSINAPAKDKISIVINLLFFLINIVLFFVFVTGGEEGHLTDFYWALALSAFIYGMNLTFILKLAGECIVYYLSTLHVSGIFVSVYHYLFLKFFGNRRKFNTDFLIITWQIVLSIIITGVTAGVWISVYHKNNNDQSTDNGKCGENGKTNGNSVDHVFSPMLMCVFAQGIVYVFYPAIAPGLIVDFRHVNKIDQALLIIAPIPAITFAVLDATGHKDYSPKCEWSSGKAYWHGTLIFIPVMIICGYLFIKALHYPHSGPALAIINKPRMAGFLTILFYLSHMILLAVGFPGVEKNSGGYKDYLTVVNGFMATTSMIIFVFLAEGYINEFKKHDMSNWPTEGLSAKRAFGFWFDKAIQNGWKNFKLIFTRDLRRDLLSALDMNFKR</sequence>
<feature type="transmembrane region" description="Helical" evidence="1">
    <location>
        <begin position="150"/>
        <end position="172"/>
    </location>
</feature>
<feature type="transmembrane region" description="Helical" evidence="1">
    <location>
        <begin position="310"/>
        <end position="330"/>
    </location>
</feature>
<dbReference type="VEuPathDB" id="PiroplasmaDB:TA02865"/>